<evidence type="ECO:0000256" key="1">
    <source>
        <dbReference type="ARBA" id="ARBA00001946"/>
    </source>
</evidence>
<evidence type="ECO:0000256" key="14">
    <source>
        <dbReference type="ARBA" id="ARBA00023136"/>
    </source>
</evidence>
<dbReference type="GO" id="GO:0000287">
    <property type="term" value="F:magnesium ion binding"/>
    <property type="evidence" value="ECO:0007669"/>
    <property type="project" value="UniProtKB-UniRule"/>
</dbReference>
<dbReference type="Pfam" id="PF00122">
    <property type="entry name" value="E1-E2_ATPase"/>
    <property type="match status" value="1"/>
</dbReference>
<evidence type="ECO:0000313" key="24">
    <source>
        <dbReference type="EMBL" id="WBW73625.1"/>
    </source>
</evidence>
<dbReference type="InterPro" id="IPR008250">
    <property type="entry name" value="ATPase_P-typ_transduc_dom_A_sf"/>
</dbReference>
<dbReference type="EMBL" id="CP115612">
    <property type="protein sequence ID" value="WBW73625.1"/>
    <property type="molecule type" value="Genomic_DNA"/>
</dbReference>
<dbReference type="InterPro" id="IPR006539">
    <property type="entry name" value="P-type_ATPase_IV"/>
</dbReference>
<proteinExistence type="inferred from homology"/>
<feature type="binding site" evidence="18">
    <location>
        <position position="411"/>
    </location>
    <ligand>
        <name>ATP</name>
        <dbReference type="ChEBI" id="CHEBI:30616"/>
    </ligand>
</feature>
<dbReference type="SFLD" id="SFLDS00003">
    <property type="entry name" value="Haloacid_Dehalogenase"/>
    <property type="match status" value="1"/>
</dbReference>
<dbReference type="InterPro" id="IPR036412">
    <property type="entry name" value="HAD-like_sf"/>
</dbReference>
<evidence type="ECO:0000256" key="2">
    <source>
        <dbReference type="ARBA" id="ARBA00004337"/>
    </source>
</evidence>
<dbReference type="GO" id="GO:0045332">
    <property type="term" value="P:phospholipid translocation"/>
    <property type="evidence" value="ECO:0007669"/>
    <property type="project" value="TreeGrafter"/>
</dbReference>
<feature type="binding site" evidence="19">
    <location>
        <position position="412"/>
    </location>
    <ligand>
        <name>Mg(2+)</name>
        <dbReference type="ChEBI" id="CHEBI:18420"/>
    </ligand>
</feature>
<dbReference type="SUPFAM" id="SSF81660">
    <property type="entry name" value="Metal cation-transporting ATPase, ATP-binding domain N"/>
    <property type="match status" value="1"/>
</dbReference>
<evidence type="ECO:0000256" key="20">
    <source>
        <dbReference type="RuleBase" id="RU362033"/>
    </source>
</evidence>
<feature type="binding site" evidence="19">
    <location>
        <position position="776"/>
    </location>
    <ligand>
        <name>Mg(2+)</name>
        <dbReference type="ChEBI" id="CHEBI:18420"/>
    </ligand>
</feature>
<evidence type="ECO:0000256" key="5">
    <source>
        <dbReference type="ARBA" id="ARBA00022553"/>
    </source>
</evidence>
<evidence type="ECO:0000256" key="8">
    <source>
        <dbReference type="ARBA" id="ARBA00022741"/>
    </source>
</evidence>
<name>A0AAF0AX13_9SCHI</name>
<dbReference type="Pfam" id="PF13246">
    <property type="entry name" value="Cation_ATPase"/>
    <property type="match status" value="1"/>
</dbReference>
<feature type="transmembrane region" description="Helical" evidence="20">
    <location>
        <begin position="321"/>
        <end position="341"/>
    </location>
</feature>
<evidence type="ECO:0000256" key="10">
    <source>
        <dbReference type="ARBA" id="ARBA00022842"/>
    </source>
</evidence>
<dbReference type="Pfam" id="PF16212">
    <property type="entry name" value="PhoLip_ATPase_C"/>
    <property type="match status" value="1"/>
</dbReference>
<keyword evidence="12 20" id="KW-1133">Transmembrane helix</keyword>
<dbReference type="GO" id="GO:0005802">
    <property type="term" value="C:trans-Golgi network"/>
    <property type="evidence" value="ECO:0007669"/>
    <property type="project" value="TreeGrafter"/>
</dbReference>
<comment type="similarity">
    <text evidence="3 20">Belongs to the cation transport ATPase (P-type) (TC 3.A.3) family. Type IV subfamily.</text>
</comment>
<keyword evidence="11 20" id="KW-1278">Translocase</keyword>
<keyword evidence="4" id="KW-0813">Transport</keyword>
<dbReference type="GO" id="GO:0005886">
    <property type="term" value="C:plasma membrane"/>
    <property type="evidence" value="ECO:0007669"/>
    <property type="project" value="TreeGrafter"/>
</dbReference>
<dbReference type="NCBIfam" id="TIGR01494">
    <property type="entry name" value="ATPase_P-type"/>
    <property type="match status" value="2"/>
</dbReference>
<dbReference type="GO" id="GO:0016887">
    <property type="term" value="F:ATP hydrolysis activity"/>
    <property type="evidence" value="ECO:0007669"/>
    <property type="project" value="InterPro"/>
</dbReference>
<dbReference type="Gene3D" id="3.40.1110.10">
    <property type="entry name" value="Calcium-transporting ATPase, cytoplasmic domain N"/>
    <property type="match status" value="1"/>
</dbReference>
<keyword evidence="8 18" id="KW-0547">Nucleotide-binding</keyword>
<dbReference type="SUPFAM" id="SSF56784">
    <property type="entry name" value="HAD-like"/>
    <property type="match status" value="1"/>
</dbReference>
<feature type="binding site" evidence="18">
    <location>
        <position position="775"/>
    </location>
    <ligand>
        <name>ATP</name>
        <dbReference type="ChEBI" id="CHEBI:30616"/>
    </ligand>
</feature>
<gene>
    <name evidence="24" type="primary">neo1</name>
    <name evidence="24" type="ORF">SOMG_02792</name>
</gene>
<comment type="catalytic activity">
    <reaction evidence="15 20">
        <text>ATP + H2O + phospholipidSide 1 = ADP + phosphate + phospholipidSide 2.</text>
        <dbReference type="EC" id="7.6.2.1"/>
    </reaction>
</comment>
<keyword evidence="7 19" id="KW-0479">Metal-binding</keyword>
<keyword evidence="25" id="KW-1185">Reference proteome</keyword>
<dbReference type="InterPro" id="IPR023214">
    <property type="entry name" value="HAD_sf"/>
</dbReference>
<sequence length="1035" mass="116378">MKPRLNGVQLRMKSWLQDKGEKNSIIPLSVLSNTRERNRGSSASLGQVRHSYGQEETDSLISIHEGSQQDMDTNFESGFRMIEVGRPNPLHGSNAVTNTKYDAFSFLPKCLFEQFRYFYNMYFLLVSLSQLIPPLKIGYLSTYIAPLIFVLMITLTKEAIDDLKRRRRDSFANNEIYIVNNNPCAAQNIQVGDVVLISKDQRVPADMVLMHTSVGNEAFVRTDQLDGETDWKLRIPCSNQYSHGIIHADSPIKSVHHFYGTFTLNDNRRPLTVDNTLWANTVLASEAVYGVVIYTGKDTRQSLNSSKAKTKVGLLEKEVNFYSKILCMIVLTLSVILTFSHGIRENWYIAIFRYLILFSSIIPINLRVNLDIAKIVHSKHTEADPNLPDVVVRSSNIPEELGRIEYLLTDKTGTLTQNEMEMKKLHLGAIGFSNESMDVVQACVNDSTAHIPLSDDTKDIVRTTVLALSLCHNVTPSETTDGSVSFQAASPDEVAIVRWTSSMGLVLTHRNRASITLNTSSYEILQLFPFKSETKRMGIVVRSPEGQITFYLKGADSVMQQFISPSFWLDEECGNMAREGLRTLVVAKKDLTNEEYNSFATLYAEANVSFSGSRDKRMAGVISKYLENDMDLLGLTGVEDKLQKDVKVTLELLRNAGIHVWMLTGDKVETARCIAISSRLVSRGQYIHTISKLNSQEDAQNQLMILAGKPDCCLIIDGESMEFCVGYLQDEFIEAVSDLSCVVICRCTPTQKANMTRLIQKKKSASVCCIGDGGNDVGMIQVANIGVGVVGKEGQQASLAADYSIKEFSHVARLLLWHGRISYKQTSKLAMFVIHRGLIISICQVVYSIISNFEPIALFQGLLLVGYSTMYTMLPVFSIVYDRDVSEKLVFLFPELYKEMREDKCFSIKSFTSCVLISIYQGVIIQVITYVLVGFDVEGQMLAVCFSCLILNELIMVALQINRWDQTIVMSEMLSLMIYTLSVPFLTDYFDLKFFLGLKFYWVSALILFISLLPVWSGRALKQKLKPSSYAKLQR</sequence>
<feature type="binding site" evidence="18">
    <location>
        <position position="530"/>
    </location>
    <ligand>
        <name>ATP</name>
        <dbReference type="ChEBI" id="CHEBI:30616"/>
    </ligand>
</feature>
<evidence type="ECO:0000256" key="4">
    <source>
        <dbReference type="ARBA" id="ARBA00022448"/>
    </source>
</evidence>
<dbReference type="InterPro" id="IPR018303">
    <property type="entry name" value="ATPase_P-typ_P_site"/>
</dbReference>
<dbReference type="PANTHER" id="PTHR24092:SF5">
    <property type="entry name" value="PHOSPHOLIPID-TRANSPORTING ATPASE"/>
    <property type="match status" value="1"/>
</dbReference>
<dbReference type="InterPro" id="IPR059000">
    <property type="entry name" value="ATPase_P-type_domA"/>
</dbReference>
<organism evidence="24 25">
    <name type="scientific">Schizosaccharomyces osmophilus</name>
    <dbReference type="NCBI Taxonomy" id="2545709"/>
    <lineage>
        <taxon>Eukaryota</taxon>
        <taxon>Fungi</taxon>
        <taxon>Dikarya</taxon>
        <taxon>Ascomycota</taxon>
        <taxon>Taphrinomycotina</taxon>
        <taxon>Schizosaccharomycetes</taxon>
        <taxon>Schizosaccharomycetales</taxon>
        <taxon>Schizosaccharomycetaceae</taxon>
        <taxon>Schizosaccharomyces</taxon>
    </lineage>
</organism>
<evidence type="ECO:0000256" key="3">
    <source>
        <dbReference type="ARBA" id="ARBA00008109"/>
    </source>
</evidence>
<keyword evidence="6 20" id="KW-0812">Transmembrane</keyword>
<evidence type="ECO:0000256" key="6">
    <source>
        <dbReference type="ARBA" id="ARBA00022692"/>
    </source>
</evidence>
<dbReference type="SUPFAM" id="SSF81653">
    <property type="entry name" value="Calcium ATPase, transduction domain A"/>
    <property type="match status" value="1"/>
</dbReference>
<feature type="transmembrane region" description="Helical" evidence="20">
    <location>
        <begin position="968"/>
        <end position="987"/>
    </location>
</feature>
<evidence type="ECO:0000259" key="21">
    <source>
        <dbReference type="Pfam" id="PF00122"/>
    </source>
</evidence>
<dbReference type="Gene3D" id="2.70.150.10">
    <property type="entry name" value="Calcium-transporting ATPase, cytoplasmic transduction domain A"/>
    <property type="match status" value="1"/>
</dbReference>
<dbReference type="KEGG" id="som:SOMG_02792"/>
<evidence type="ECO:0000256" key="13">
    <source>
        <dbReference type="ARBA" id="ARBA00023055"/>
    </source>
</evidence>
<feature type="transmembrane region" description="Helical" evidence="20">
    <location>
        <begin position="999"/>
        <end position="1016"/>
    </location>
</feature>
<dbReference type="GO" id="GO:0010008">
    <property type="term" value="C:endosome membrane"/>
    <property type="evidence" value="ECO:0007669"/>
    <property type="project" value="UniProtKB-SubCell"/>
</dbReference>
<evidence type="ECO:0000256" key="19">
    <source>
        <dbReference type="PIRSR" id="PIRSR606539-3"/>
    </source>
</evidence>
<evidence type="ECO:0000256" key="17">
    <source>
        <dbReference type="PIRSR" id="PIRSR606539-1"/>
    </source>
</evidence>
<dbReference type="SFLD" id="SFLDF00027">
    <property type="entry name" value="p-type_atpase"/>
    <property type="match status" value="1"/>
</dbReference>
<dbReference type="SFLD" id="SFLDG00002">
    <property type="entry name" value="C1.7:_P-type_atpase_like"/>
    <property type="match status" value="1"/>
</dbReference>
<dbReference type="InterPro" id="IPR001757">
    <property type="entry name" value="P_typ_ATPase"/>
</dbReference>
<feature type="domain" description="P-type ATPase C-terminal" evidence="23">
    <location>
        <begin position="799"/>
        <end position="1028"/>
    </location>
</feature>
<dbReference type="EC" id="7.6.2.1" evidence="20"/>
<evidence type="ECO:0000313" key="25">
    <source>
        <dbReference type="Proteomes" id="UP001212411"/>
    </source>
</evidence>
<dbReference type="AlphaFoldDB" id="A0AAF0AX13"/>
<dbReference type="SUPFAM" id="SSF81665">
    <property type="entry name" value="Calcium ATPase, transmembrane domain M"/>
    <property type="match status" value="1"/>
</dbReference>
<feature type="binding site" evidence="18">
    <location>
        <position position="746"/>
    </location>
    <ligand>
        <name>ATP</name>
        <dbReference type="ChEBI" id="CHEBI:30616"/>
    </ligand>
</feature>
<feature type="binding site" evidence="18">
    <location>
        <position position="410"/>
    </location>
    <ligand>
        <name>ATP</name>
        <dbReference type="ChEBI" id="CHEBI:30616"/>
    </ligand>
</feature>
<evidence type="ECO:0000256" key="15">
    <source>
        <dbReference type="ARBA" id="ARBA00034036"/>
    </source>
</evidence>
<feature type="transmembrane region" description="Helical" evidence="20">
    <location>
        <begin position="139"/>
        <end position="160"/>
    </location>
</feature>
<dbReference type="InterPro" id="IPR032630">
    <property type="entry name" value="P_typ_ATPase_c"/>
</dbReference>
<feature type="binding site" evidence="18">
    <location>
        <position position="776"/>
    </location>
    <ligand>
        <name>ATP</name>
        <dbReference type="ChEBI" id="CHEBI:30616"/>
    </ligand>
</feature>
<dbReference type="InterPro" id="IPR044492">
    <property type="entry name" value="P_typ_ATPase_HD_dom"/>
</dbReference>
<feature type="binding site" evidence="19">
    <location>
        <position position="772"/>
    </location>
    <ligand>
        <name>Mg(2+)</name>
        <dbReference type="ChEBI" id="CHEBI:18420"/>
    </ligand>
</feature>
<keyword evidence="14 20" id="KW-0472">Membrane</keyword>
<feature type="binding site" evidence="18">
    <location>
        <position position="553"/>
    </location>
    <ligand>
        <name>ATP</name>
        <dbReference type="ChEBI" id="CHEBI:30616"/>
    </ligand>
</feature>
<feature type="transmembrane region" description="Helical" evidence="20">
    <location>
        <begin position="941"/>
        <end position="961"/>
    </location>
</feature>
<evidence type="ECO:0000256" key="11">
    <source>
        <dbReference type="ARBA" id="ARBA00022967"/>
    </source>
</evidence>
<comment type="cofactor">
    <cofactor evidence="1 19">
        <name>Mg(2+)</name>
        <dbReference type="ChEBI" id="CHEBI:18420"/>
    </cofactor>
</comment>
<feature type="binding site" evidence="18">
    <location>
        <position position="412"/>
    </location>
    <ligand>
        <name>ATP</name>
        <dbReference type="ChEBI" id="CHEBI:30616"/>
    </ligand>
</feature>
<evidence type="ECO:0000256" key="12">
    <source>
        <dbReference type="ARBA" id="ARBA00022989"/>
    </source>
</evidence>
<keyword evidence="5" id="KW-0597">Phosphoprotein</keyword>
<feature type="active site" description="4-aspartylphosphate intermediate" evidence="17">
    <location>
        <position position="410"/>
    </location>
</feature>
<evidence type="ECO:0000256" key="18">
    <source>
        <dbReference type="PIRSR" id="PIRSR606539-2"/>
    </source>
</evidence>
<dbReference type="InterPro" id="IPR032631">
    <property type="entry name" value="P-type_ATPase_N"/>
</dbReference>
<comment type="subcellular location">
    <subcellularLocation>
        <location evidence="2">Endosome membrane</location>
        <topology evidence="2">Multi-pass membrane protein</topology>
    </subcellularLocation>
    <subcellularLocation>
        <location evidence="20">Membrane</location>
        <topology evidence="20">Multi-pass membrane protein</topology>
    </subcellularLocation>
</comment>
<dbReference type="PROSITE" id="PS00154">
    <property type="entry name" value="ATPASE_E1_E2"/>
    <property type="match status" value="1"/>
</dbReference>
<dbReference type="Gene3D" id="3.40.50.1000">
    <property type="entry name" value="HAD superfamily/HAD-like"/>
    <property type="match status" value="1"/>
</dbReference>
<evidence type="ECO:0000256" key="9">
    <source>
        <dbReference type="ARBA" id="ARBA00022840"/>
    </source>
</evidence>
<evidence type="ECO:0000259" key="23">
    <source>
        <dbReference type="Pfam" id="PF16212"/>
    </source>
</evidence>
<dbReference type="RefSeq" id="XP_056037868.1">
    <property type="nucleotide sequence ID" value="XM_056181583.1"/>
</dbReference>
<dbReference type="GO" id="GO:0140326">
    <property type="term" value="F:ATPase-coupled intramembrane lipid transporter activity"/>
    <property type="evidence" value="ECO:0007669"/>
    <property type="project" value="UniProtKB-EC"/>
</dbReference>
<feature type="binding site" evidence="18">
    <location>
        <position position="665"/>
    </location>
    <ligand>
        <name>ATP</name>
        <dbReference type="ChEBI" id="CHEBI:30616"/>
    </ligand>
</feature>
<dbReference type="Pfam" id="PF16209">
    <property type="entry name" value="PhoLip_ATPase_N"/>
    <property type="match status" value="1"/>
</dbReference>
<feature type="binding site" evidence="18">
    <location>
        <position position="493"/>
    </location>
    <ligand>
        <name>ATP</name>
        <dbReference type="ChEBI" id="CHEBI:30616"/>
    </ligand>
</feature>
<dbReference type="Proteomes" id="UP001212411">
    <property type="component" value="Chromosome 2"/>
</dbReference>
<feature type="binding site" evidence="18">
    <location>
        <position position="752"/>
    </location>
    <ligand>
        <name>ATP</name>
        <dbReference type="ChEBI" id="CHEBI:30616"/>
    </ligand>
</feature>
<feature type="binding site" evidence="18">
    <location>
        <position position="666"/>
    </location>
    <ligand>
        <name>ATP</name>
        <dbReference type="ChEBI" id="CHEBI:30616"/>
    </ligand>
</feature>
<feature type="transmembrane region" description="Helical" evidence="20">
    <location>
        <begin position="829"/>
        <end position="850"/>
    </location>
</feature>
<reference evidence="24 25" key="1">
    <citation type="journal article" date="2023" name="G3 (Bethesda)">
        <title>A high-quality reference genome for the fission yeast Schizosaccharomyces osmophilus.</title>
        <authorList>
            <person name="Jia G.S."/>
            <person name="Zhang W.C."/>
            <person name="Liang Y."/>
            <person name="Liu X.H."/>
            <person name="Rhind N."/>
            <person name="Pidoux A."/>
            <person name="Brysch-Herzberg M."/>
            <person name="Du L.L."/>
        </authorList>
    </citation>
    <scope>NUCLEOTIDE SEQUENCE [LARGE SCALE GENOMIC DNA]</scope>
    <source>
        <strain evidence="24 25">CBS 15793</strain>
    </source>
</reference>
<dbReference type="InterPro" id="IPR023298">
    <property type="entry name" value="ATPase_P-typ_TM_dom_sf"/>
</dbReference>
<dbReference type="GO" id="GO:0005524">
    <property type="term" value="F:ATP binding"/>
    <property type="evidence" value="ECO:0007669"/>
    <property type="project" value="UniProtKB-UniRule"/>
</dbReference>
<feature type="domain" description="P-type ATPase A" evidence="21">
    <location>
        <begin position="185"/>
        <end position="300"/>
    </location>
</feature>
<evidence type="ECO:0000256" key="16">
    <source>
        <dbReference type="ARBA" id="ARBA00049128"/>
    </source>
</evidence>
<feature type="binding site" evidence="18">
    <location>
        <position position="582"/>
    </location>
    <ligand>
        <name>ATP</name>
        <dbReference type="ChEBI" id="CHEBI:30616"/>
    </ligand>
</feature>
<accession>A0AAF0AX13</accession>
<keyword evidence="9 18" id="KW-0067">ATP-binding</keyword>
<dbReference type="GeneID" id="80876272"/>
<dbReference type="GO" id="GO:0006890">
    <property type="term" value="P:retrograde vesicle-mediated transport, Golgi to endoplasmic reticulum"/>
    <property type="evidence" value="ECO:0007669"/>
    <property type="project" value="TreeGrafter"/>
</dbReference>
<comment type="catalytic activity">
    <reaction evidence="16">
        <text>a 1,2-diacyl-sn-glycero-3-phosphoethanolamine(out) + ATP + H2O = a 1,2-diacyl-sn-glycero-3-phosphoethanolamine(in) + ADP + phosphate + H(+)</text>
        <dbReference type="Rhea" id="RHEA:66132"/>
        <dbReference type="ChEBI" id="CHEBI:15377"/>
        <dbReference type="ChEBI" id="CHEBI:15378"/>
        <dbReference type="ChEBI" id="CHEBI:30616"/>
        <dbReference type="ChEBI" id="CHEBI:43474"/>
        <dbReference type="ChEBI" id="CHEBI:64612"/>
        <dbReference type="ChEBI" id="CHEBI:456216"/>
    </reaction>
    <physiologicalReaction direction="left-to-right" evidence="16">
        <dbReference type="Rhea" id="RHEA:66133"/>
    </physiologicalReaction>
</comment>
<evidence type="ECO:0000259" key="22">
    <source>
        <dbReference type="Pfam" id="PF16209"/>
    </source>
</evidence>
<feature type="transmembrane region" description="Helical" evidence="20">
    <location>
        <begin position="856"/>
        <end position="881"/>
    </location>
</feature>
<dbReference type="PANTHER" id="PTHR24092">
    <property type="entry name" value="PROBABLE PHOSPHOLIPID-TRANSPORTING ATPASE"/>
    <property type="match status" value="1"/>
</dbReference>
<feature type="binding site" evidence="19">
    <location>
        <position position="410"/>
    </location>
    <ligand>
        <name>Mg(2+)</name>
        <dbReference type="ChEBI" id="CHEBI:18420"/>
    </ligand>
</feature>
<dbReference type="PRINTS" id="PR00119">
    <property type="entry name" value="CATATPASE"/>
</dbReference>
<evidence type="ECO:0000256" key="7">
    <source>
        <dbReference type="ARBA" id="ARBA00022723"/>
    </source>
</evidence>
<protein>
    <recommendedName>
        <fullName evidence="20">Phospholipid-transporting ATPase</fullName>
        <ecNumber evidence="20">7.6.2.1</ecNumber>
    </recommendedName>
</protein>
<dbReference type="FunFam" id="3.40.50.1000:FF:000009">
    <property type="entry name" value="Phospholipid-transporting ATPase"/>
    <property type="match status" value="1"/>
</dbReference>
<feature type="domain" description="P-type ATPase N-terminal" evidence="22">
    <location>
        <begin position="92"/>
        <end position="140"/>
    </location>
</feature>
<feature type="transmembrane region" description="Helical" evidence="20">
    <location>
        <begin position="347"/>
        <end position="366"/>
    </location>
</feature>
<feature type="binding site" evidence="18">
    <location>
        <position position="664"/>
    </location>
    <ligand>
        <name>ATP</name>
        <dbReference type="ChEBI" id="CHEBI:30616"/>
    </ligand>
</feature>
<dbReference type="NCBIfam" id="TIGR01652">
    <property type="entry name" value="ATPase-Plipid"/>
    <property type="match status" value="1"/>
</dbReference>
<keyword evidence="10 19" id="KW-0460">Magnesium</keyword>
<dbReference type="GO" id="GO:0006897">
    <property type="term" value="P:endocytosis"/>
    <property type="evidence" value="ECO:0007669"/>
    <property type="project" value="TreeGrafter"/>
</dbReference>
<keyword evidence="13" id="KW-0445">Lipid transport</keyword>
<dbReference type="InterPro" id="IPR023299">
    <property type="entry name" value="ATPase_P-typ_cyto_dom_N"/>
</dbReference>
<feature type="transmembrane region" description="Helical" evidence="20">
    <location>
        <begin position="910"/>
        <end position="935"/>
    </location>
</feature>